<gene>
    <name evidence="2" type="ORF">AACH11_17895</name>
</gene>
<evidence type="ECO:0000313" key="2">
    <source>
        <dbReference type="EMBL" id="MEK8027835.1"/>
    </source>
</evidence>
<dbReference type="EMBL" id="JBBUTF010000017">
    <property type="protein sequence ID" value="MEK8027835.1"/>
    <property type="molecule type" value="Genomic_DNA"/>
</dbReference>
<evidence type="ECO:0000256" key="1">
    <source>
        <dbReference type="SAM" id="Phobius"/>
    </source>
</evidence>
<feature type="transmembrane region" description="Helical" evidence="1">
    <location>
        <begin position="21"/>
        <end position="41"/>
    </location>
</feature>
<accession>A0ABU9BD67</accession>
<protein>
    <recommendedName>
        <fullName evidence="4">Type 4 fimbrial biogenesis protein PilX N-terminal domain-containing protein</fullName>
    </recommendedName>
</protein>
<evidence type="ECO:0000313" key="3">
    <source>
        <dbReference type="Proteomes" id="UP001368500"/>
    </source>
</evidence>
<name>A0ABU9BD67_9BURK</name>
<sequence length="466" mass="48541">MLRRSDPDVGLRRTHCPEQGLAALVVIMGLFLVMALVAAYANRNIIIEQRISAGSVRSERAAQAADSAVDWVTAMLNSGNIDTRCQPTSDTSLGNFRSRYLLRNSETNGYDYVTRSITSLTNKYYAGCRLVSSGELSCVCPNSGNPGLNPLAGDDNSAAFRINYDAPVAAGGAETRAGTITVQVRGCANAGTASQGCIANVDHPVTDAIVDVRAHLGLVKALPAVPAATITTGRYLDASSATALHIANTDPTTGIGIQTGGAATWPSGTMPTVSGPAGSTSTNDGRVLVPPDTAALTQQYTENPSGSGCESGNCFFRRFFTMDQSLYKRQPAVVRLSCSGGCDLSDLTTAQWTGQNAGRPIYIDGDLTLADSPTGTVGTSAQPMLLVVSGTLTISAGMDLVGLAYAHDVVWSASSGSLRGALVAAQDITVSGTMTASYDSDVLKLMKDTYGSFVRIPAGWNRGGRE</sequence>
<keyword evidence="1" id="KW-0812">Transmembrane</keyword>
<keyword evidence="3" id="KW-1185">Reference proteome</keyword>
<organism evidence="2 3">
    <name type="scientific">Pseudaquabacterium rugosum</name>
    <dbReference type="NCBI Taxonomy" id="2984194"/>
    <lineage>
        <taxon>Bacteria</taxon>
        <taxon>Pseudomonadati</taxon>
        <taxon>Pseudomonadota</taxon>
        <taxon>Betaproteobacteria</taxon>
        <taxon>Burkholderiales</taxon>
        <taxon>Sphaerotilaceae</taxon>
        <taxon>Pseudaquabacterium</taxon>
    </lineage>
</organism>
<keyword evidence="1" id="KW-1133">Transmembrane helix</keyword>
<comment type="caution">
    <text evidence="2">The sequence shown here is derived from an EMBL/GenBank/DDBJ whole genome shotgun (WGS) entry which is preliminary data.</text>
</comment>
<proteinExistence type="predicted"/>
<dbReference type="Proteomes" id="UP001368500">
    <property type="component" value="Unassembled WGS sequence"/>
</dbReference>
<reference evidence="2 3" key="1">
    <citation type="submission" date="2024-04" db="EMBL/GenBank/DDBJ databases">
        <title>Novel species of the genus Ideonella isolated from streams.</title>
        <authorList>
            <person name="Lu H."/>
        </authorList>
    </citation>
    <scope>NUCLEOTIDE SEQUENCE [LARGE SCALE GENOMIC DNA]</scope>
    <source>
        <strain evidence="2 3">BYS139W</strain>
    </source>
</reference>
<dbReference type="RefSeq" id="WP_341375616.1">
    <property type="nucleotide sequence ID" value="NZ_JBBUTF010000017.1"/>
</dbReference>
<keyword evidence="1" id="KW-0472">Membrane</keyword>
<evidence type="ECO:0008006" key="4">
    <source>
        <dbReference type="Google" id="ProtNLM"/>
    </source>
</evidence>